<proteinExistence type="inferred from homology"/>
<feature type="active site" description="Charge relay system" evidence="5">
    <location>
        <position position="339"/>
    </location>
</feature>
<protein>
    <submittedName>
        <fullName evidence="8">Peptidase S8 and S53 subtilisin kexin sedolisin</fullName>
    </submittedName>
</protein>
<dbReference type="OrthoDB" id="189082at2"/>
<comment type="caution">
    <text evidence="8">The sequence shown here is derived from an EMBL/GenBank/DDBJ whole genome shotgun (WGS) entry which is preliminary data.</text>
</comment>
<dbReference type="PROSITE" id="PS51892">
    <property type="entry name" value="SUBTILASE"/>
    <property type="match status" value="1"/>
</dbReference>
<dbReference type="InterPro" id="IPR036852">
    <property type="entry name" value="Peptidase_S8/S53_dom_sf"/>
</dbReference>
<feature type="domain" description="Peptidase S8/S53" evidence="6">
    <location>
        <begin position="679"/>
        <end position="752"/>
    </location>
</feature>
<gene>
    <name evidence="8" type="ORF">Cflav_PD2431</name>
</gene>
<dbReference type="PANTHER" id="PTHR43399">
    <property type="entry name" value="SUBTILISIN-RELATED"/>
    <property type="match status" value="1"/>
</dbReference>
<dbReference type="InterPro" id="IPR013320">
    <property type="entry name" value="ConA-like_dom_sf"/>
</dbReference>
<comment type="similarity">
    <text evidence="1 5">Belongs to the peptidase S8 family.</text>
</comment>
<dbReference type="EMBL" id="ABOX02000031">
    <property type="protein sequence ID" value="EEF59226.1"/>
    <property type="molecule type" value="Genomic_DNA"/>
</dbReference>
<evidence type="ECO:0000259" key="6">
    <source>
        <dbReference type="Pfam" id="PF00082"/>
    </source>
</evidence>
<dbReference type="InterPro" id="IPR051048">
    <property type="entry name" value="Peptidase_S8/S53_subtilisin"/>
</dbReference>
<dbReference type="Proteomes" id="UP000003688">
    <property type="component" value="Unassembled WGS sequence"/>
</dbReference>
<dbReference type="Gene3D" id="2.60.120.260">
    <property type="entry name" value="Galactose-binding domain-like"/>
    <property type="match status" value="1"/>
</dbReference>
<dbReference type="Pfam" id="PF00082">
    <property type="entry name" value="Peptidase_S8"/>
    <property type="match status" value="2"/>
</dbReference>
<dbReference type="RefSeq" id="WP_007416808.1">
    <property type="nucleotide sequence ID" value="NZ_ABOX02000031.1"/>
</dbReference>
<evidence type="ECO:0000259" key="7">
    <source>
        <dbReference type="Pfam" id="PF01483"/>
    </source>
</evidence>
<reference evidence="8 9" key="1">
    <citation type="journal article" date="2011" name="J. Bacteriol.">
        <title>Genome sequence of 'Pedosphaera parvula' Ellin514, an aerobic Verrucomicrobial isolate from pasture soil.</title>
        <authorList>
            <person name="Kant R."/>
            <person name="van Passel M.W."/>
            <person name="Sangwan P."/>
            <person name="Palva A."/>
            <person name="Lucas S."/>
            <person name="Copeland A."/>
            <person name="Lapidus A."/>
            <person name="Glavina Del Rio T."/>
            <person name="Dalin E."/>
            <person name="Tice H."/>
            <person name="Bruce D."/>
            <person name="Goodwin L."/>
            <person name="Pitluck S."/>
            <person name="Chertkov O."/>
            <person name="Larimer F.W."/>
            <person name="Land M.L."/>
            <person name="Hauser L."/>
            <person name="Brettin T.S."/>
            <person name="Detter J.C."/>
            <person name="Han S."/>
            <person name="de Vos W.M."/>
            <person name="Janssen P.H."/>
            <person name="Smidt H."/>
        </authorList>
    </citation>
    <scope>NUCLEOTIDE SEQUENCE [LARGE SCALE GENOMIC DNA]</scope>
    <source>
        <strain evidence="8 9">Ellin514</strain>
    </source>
</reference>
<evidence type="ECO:0000313" key="8">
    <source>
        <dbReference type="EMBL" id="EEF59226.1"/>
    </source>
</evidence>
<dbReference type="InterPro" id="IPR022398">
    <property type="entry name" value="Peptidase_S8_His-AS"/>
</dbReference>
<dbReference type="Gene3D" id="2.60.120.380">
    <property type="match status" value="2"/>
</dbReference>
<feature type="active site" description="Charge relay system" evidence="5">
    <location>
        <position position="311"/>
    </location>
</feature>
<dbReference type="PANTHER" id="PTHR43399:SF4">
    <property type="entry name" value="CELL WALL-ASSOCIATED PROTEASE"/>
    <property type="match status" value="1"/>
</dbReference>
<name>B9XLW9_PEDPL</name>
<feature type="domain" description="P/Homo B" evidence="7">
    <location>
        <begin position="1385"/>
        <end position="1422"/>
    </location>
</feature>
<evidence type="ECO:0000256" key="3">
    <source>
        <dbReference type="ARBA" id="ARBA00022801"/>
    </source>
</evidence>
<dbReference type="PRINTS" id="PR00723">
    <property type="entry name" value="SUBTILISIN"/>
</dbReference>
<sequence>MQRRLVWLLLGLLCIGGLAYYRHVGELRQQDKITPKLAAQGESQSAAVHKTQVPSPFQMLTKKVAAKAAEKATNSSRFPYRLSNTTKTVNQLAKSETGVLMANALIDTADSTQLAIPEHLRAPKDNGSFIVQARGPVDDSFRLALHAAGAEIVSYVPNNAYLVRMSDSEAATLRGNYRVQSVLTYEPYYKLETGLLKSAVEQTALPEGTELKLTLFPGTRDAALAELNKLNVETIAEERSPFRSQVLTVRVPKDALPSLATMPMIEGVQRSYSRMAANDLSRTTLRVSLNTTNSTNYLGLTGTNILININDTGVDQTHFDLTNRIFADFTNSLFDTVGHGTHVAGTIAGSGVMSSTVSNVPPGSVKNANFRGMAPGAKLYVLSLDSSDTYLQEQAAQTNALISNNSWGYRNAFEYNIEAASYDAAVRDALPSRVGPQPVLFVFSAGNNGNGDDSGLSGDADSILSPGTAKNVITVGAIEQLRNITNDVYFNGETNKWFQGISDSKDQVAGFSSRGNVGIGLEGDFGRFKPDVVAPGTFVISTRSGQWDTNSYYNPTNHQYNLITDQSVDPNTLTPMPPFFLPDNAVGLNIRLFPNNFSPSPFPSTPVYLRYGSPPTLQIFDFKGTNLVSLPQDFALRTGELLFYSVGDPTNETLNFIVETELLTTNDNGTYYDVLRQLNDDLGPYYRYESGTSMSAAGISGMLGLMQEFFEQRLHMTNSPALMKALLINGARPAGSDYDSQVRNSINYQGWGLANLTNTIPQGLTNFVGQSGSISNSPVLIFDQSPTNALATGQRKTFNIKLTAQAAARPLRATLVWTDPPGNPNVGIKLVNDLDLILTNLDTGDVYYGNDIQVGADFNQPWDTNGPPTLDFVNNVENIYIAPPVGTNFSITVLGRRVNINAVTGNTNDIVQDYALVVSSGNGDVTNALTYADGPKQTNIVSNTTTVTNGIPLFYQRVGGNSQYAATTNGSRGQWNFYIYTNTNNYTNVAFVTFLPPEIGLTRIGTRESDPATAGRAEADIDMYVSTDPNLLNLNQNVLNAAYQSTTRTGTEKVLLTNSSAGQTYYIGIKSEDQQGAEYSFLAVSSFLPFGLRDANGNIIVNMLTSFPVNIPDGSPGKPGHTALIGVSTEPDAVRRVIVTNSITHQNFGDLLGTLSHGRKLVGLDNHTYFDNPSAISQTFVYDDSGQNDIPDSRHTDGPGTLQKFIGDKAADGVWIITMVDDALTQTGRVDLAGITLEPKSPTNNVHVTLAGHSYWYDFIDVPPNATNLTVKLGITGPNGLDLMIRRGNLPTLTAYDKMAFITSPGGQLSMTSYDSPPLNPGRYYIAVYNPSALSVTFNISEFLYYGLNPIKPYTFLSKGNEPILDDAVSYSTNFVGIHSHVVSAEVGLRIDHPRISDLVLTLISPQGTRVLLAENRGRLDTHGYGAGVNITNTYQPFNSGNALAQTNTIPVNLSAGTLLVNYDFYSIPDTMHIYYDGIRIFDSGSVNGAGQFVIDYGPGTSSNLFIIMNEGNNANQQTAWTYSLTAITRTANYAYFTEDTNYATIPIKFAVPPFGSTNTVVPASNIFTSSFEGIVPGNYTAPTTLDGWTLLNTTNPVAVVAVPNLADTGTNILALHSNSISRILPTIAGRDYRLQFVSRGQPALTPISWWRAESNYLDSAGGGNDAQVTAGTVTFAPGIVGEAFSIVNGMLRVVGDPANLQLTNNFSFEGWLYSSNLTYAQAIFYRSDNRSGYDPYTLSIAPNAGTPGFGDLSFAVTGNANNSFWITASFPLNQFAHAACTYSNGLMSLYINGRLAAQSNTTIVPIGALQVGADPGVGIGNVGDSSYNAPFVGLIDEMTVYGQVLSASQIQSIYAAGSAGKCPVFGGCSVIADLVLAGITNTISAADNWVTNTYTFTAPSNNMALQIFPHDNGLLVDSFQLIQNPMLNPTNFFLPEEGLDKLAGENSYGDWKLEILDNRAGATNPVPTLVSWQLSMVLDSVTPLATPLSHGISQTNLVNPNEIKYFSVDVPLWANFATNMLFNVTGGSVNLLFNQDTLPTGTNGGDYVLMSAPAVPNFVTLSATNGTPILVPGQRYYLGVQNLGNAVVTFNIEVDFDITPLTNAVPLTNTLASIG</sequence>
<dbReference type="STRING" id="320771.Cflav_PD2431"/>
<dbReference type="Pfam" id="PF13385">
    <property type="entry name" value="Laminin_G_3"/>
    <property type="match status" value="1"/>
</dbReference>
<dbReference type="CDD" id="cd04842">
    <property type="entry name" value="Peptidases_S8_Kp43_protease"/>
    <property type="match status" value="1"/>
</dbReference>
<feature type="non-terminal residue" evidence="8">
    <location>
        <position position="2116"/>
    </location>
</feature>
<evidence type="ECO:0000256" key="5">
    <source>
        <dbReference type="PROSITE-ProRule" id="PRU01240"/>
    </source>
</evidence>
<dbReference type="SUPFAM" id="SSF52743">
    <property type="entry name" value="Subtilisin-like"/>
    <property type="match status" value="1"/>
</dbReference>
<dbReference type="Gene3D" id="3.40.50.200">
    <property type="entry name" value="Peptidase S8/S53 domain"/>
    <property type="match status" value="2"/>
</dbReference>
<feature type="domain" description="Peptidase S8/S53" evidence="6">
    <location>
        <begin position="302"/>
        <end position="564"/>
    </location>
</feature>
<dbReference type="GO" id="GO:0004252">
    <property type="term" value="F:serine-type endopeptidase activity"/>
    <property type="evidence" value="ECO:0007669"/>
    <property type="project" value="UniProtKB-UniRule"/>
</dbReference>
<dbReference type="Gene3D" id="2.60.120.200">
    <property type="match status" value="1"/>
</dbReference>
<keyword evidence="4 5" id="KW-0720">Serine protease</keyword>
<dbReference type="InterPro" id="IPR000209">
    <property type="entry name" value="Peptidase_S8/S53_dom"/>
</dbReference>
<dbReference type="InterPro" id="IPR002884">
    <property type="entry name" value="P_dom"/>
</dbReference>
<dbReference type="SUPFAM" id="SSF49785">
    <property type="entry name" value="Galactose-binding domain-like"/>
    <property type="match status" value="2"/>
</dbReference>
<evidence type="ECO:0000256" key="4">
    <source>
        <dbReference type="ARBA" id="ARBA00022825"/>
    </source>
</evidence>
<dbReference type="InterPro" id="IPR008979">
    <property type="entry name" value="Galactose-bd-like_sf"/>
</dbReference>
<evidence type="ECO:0000313" key="9">
    <source>
        <dbReference type="Proteomes" id="UP000003688"/>
    </source>
</evidence>
<dbReference type="Pfam" id="PF01483">
    <property type="entry name" value="P_proprotein"/>
    <property type="match status" value="1"/>
</dbReference>
<dbReference type="InterPro" id="IPR034058">
    <property type="entry name" value="TagA/B/C/D_pept_dom"/>
</dbReference>
<dbReference type="PROSITE" id="PS00137">
    <property type="entry name" value="SUBTILASE_HIS"/>
    <property type="match status" value="1"/>
</dbReference>
<dbReference type="InterPro" id="IPR015500">
    <property type="entry name" value="Peptidase_S8_subtilisin-rel"/>
</dbReference>
<keyword evidence="3 5" id="KW-0378">Hydrolase</keyword>
<dbReference type="GO" id="GO:0006508">
    <property type="term" value="P:proteolysis"/>
    <property type="evidence" value="ECO:0007669"/>
    <property type="project" value="UniProtKB-KW"/>
</dbReference>
<feature type="active site" description="Charge relay system" evidence="5">
    <location>
        <position position="693"/>
    </location>
</feature>
<keyword evidence="2 5" id="KW-0645">Protease</keyword>
<organism evidence="8 9">
    <name type="scientific">Pedosphaera parvula (strain Ellin514)</name>
    <dbReference type="NCBI Taxonomy" id="320771"/>
    <lineage>
        <taxon>Bacteria</taxon>
        <taxon>Pseudomonadati</taxon>
        <taxon>Verrucomicrobiota</taxon>
        <taxon>Pedosphaerae</taxon>
        <taxon>Pedosphaerales</taxon>
        <taxon>Pedosphaeraceae</taxon>
        <taxon>Pedosphaera</taxon>
    </lineage>
</organism>
<evidence type="ECO:0000256" key="2">
    <source>
        <dbReference type="ARBA" id="ARBA00022670"/>
    </source>
</evidence>
<accession>B9XLW9</accession>
<keyword evidence="9" id="KW-1185">Reference proteome</keyword>
<dbReference type="SUPFAM" id="SSF49899">
    <property type="entry name" value="Concanavalin A-like lectins/glucanases"/>
    <property type="match status" value="1"/>
</dbReference>
<evidence type="ECO:0000256" key="1">
    <source>
        <dbReference type="ARBA" id="ARBA00011073"/>
    </source>
</evidence>